<name>A0A9D1WQJ1_9FIRM</name>
<feature type="domain" description="RecX second three-helical" evidence="6">
    <location>
        <begin position="104"/>
        <end position="145"/>
    </location>
</feature>
<comment type="similarity">
    <text evidence="2 5">Belongs to the RecX family.</text>
</comment>
<reference evidence="8" key="1">
    <citation type="journal article" date="2021" name="PeerJ">
        <title>Extensive microbial diversity within the chicken gut microbiome revealed by metagenomics and culture.</title>
        <authorList>
            <person name="Gilroy R."/>
            <person name="Ravi A."/>
            <person name="Getino M."/>
            <person name="Pursley I."/>
            <person name="Horton D.L."/>
            <person name="Alikhan N.F."/>
            <person name="Baker D."/>
            <person name="Gharbi K."/>
            <person name="Hall N."/>
            <person name="Watson M."/>
            <person name="Adriaenssens E.M."/>
            <person name="Foster-Nyarko E."/>
            <person name="Jarju S."/>
            <person name="Secka A."/>
            <person name="Antonio M."/>
            <person name="Oren A."/>
            <person name="Chaudhuri R.R."/>
            <person name="La Ragione R."/>
            <person name="Hildebrand F."/>
            <person name="Pallen M.J."/>
        </authorList>
    </citation>
    <scope>NUCLEOTIDE SEQUENCE</scope>
    <source>
        <strain evidence="8">CHK188-5543</strain>
    </source>
</reference>
<evidence type="ECO:0000256" key="4">
    <source>
        <dbReference type="ARBA" id="ARBA00022490"/>
    </source>
</evidence>
<dbReference type="InterPro" id="IPR003783">
    <property type="entry name" value="Regulatory_RecX"/>
</dbReference>
<feature type="domain" description="RecX first three-helical" evidence="7">
    <location>
        <begin position="59"/>
        <end position="97"/>
    </location>
</feature>
<dbReference type="EMBL" id="DXES01000080">
    <property type="protein sequence ID" value="HIX65363.1"/>
    <property type="molecule type" value="Genomic_DNA"/>
</dbReference>
<dbReference type="GO" id="GO:0006282">
    <property type="term" value="P:regulation of DNA repair"/>
    <property type="evidence" value="ECO:0007669"/>
    <property type="project" value="UniProtKB-UniRule"/>
</dbReference>
<comment type="caution">
    <text evidence="8">The sequence shown here is derived from an EMBL/GenBank/DDBJ whole genome shotgun (WGS) entry which is preliminary data.</text>
</comment>
<dbReference type="Gene3D" id="1.10.10.10">
    <property type="entry name" value="Winged helix-like DNA-binding domain superfamily/Winged helix DNA-binding domain"/>
    <property type="match status" value="2"/>
</dbReference>
<organism evidence="8 9">
    <name type="scientific">Candidatus Anaerotruncus excrementipullorum</name>
    <dbReference type="NCBI Taxonomy" id="2838465"/>
    <lineage>
        <taxon>Bacteria</taxon>
        <taxon>Bacillati</taxon>
        <taxon>Bacillota</taxon>
        <taxon>Clostridia</taxon>
        <taxon>Eubacteriales</taxon>
        <taxon>Oscillospiraceae</taxon>
        <taxon>Anaerotruncus</taxon>
    </lineage>
</organism>
<evidence type="ECO:0000256" key="1">
    <source>
        <dbReference type="ARBA" id="ARBA00004496"/>
    </source>
</evidence>
<dbReference type="AlphaFoldDB" id="A0A9D1WQJ1"/>
<dbReference type="HAMAP" id="MF_01114">
    <property type="entry name" value="RecX"/>
    <property type="match status" value="1"/>
</dbReference>
<dbReference type="Pfam" id="PF21982">
    <property type="entry name" value="RecX_HTH1"/>
    <property type="match status" value="1"/>
</dbReference>
<dbReference type="InterPro" id="IPR036388">
    <property type="entry name" value="WH-like_DNA-bd_sf"/>
</dbReference>
<dbReference type="Proteomes" id="UP000886800">
    <property type="component" value="Unassembled WGS sequence"/>
</dbReference>
<dbReference type="PANTHER" id="PTHR33602">
    <property type="entry name" value="REGULATORY PROTEIN RECX FAMILY PROTEIN"/>
    <property type="match status" value="1"/>
</dbReference>
<sequence>MEITALKPTKQGRMALFVDGQFLFSLAPELCAAEGLKVGRQVEIGQLEALRAQSDLKKAKEKALQLLSRQAYTAGQLRQKLAQHTDGDTAAQAVERMEQLGLVDDAAYARQFAQELAQRKRFGPLRIRRELCRRGIDPQLAQQALEELELDPEGAMGEILARKYAAAPQDPAVRRRAYGALLRMGYQPAQARRALDDFCGGGWAD</sequence>
<evidence type="ECO:0000259" key="7">
    <source>
        <dbReference type="Pfam" id="PF21982"/>
    </source>
</evidence>
<protein>
    <recommendedName>
        <fullName evidence="3 5">Regulatory protein RecX</fullName>
    </recommendedName>
</protein>
<comment type="function">
    <text evidence="5">Modulates RecA activity.</text>
</comment>
<dbReference type="PANTHER" id="PTHR33602:SF1">
    <property type="entry name" value="REGULATORY PROTEIN RECX FAMILY PROTEIN"/>
    <property type="match status" value="1"/>
</dbReference>
<dbReference type="GO" id="GO:0005737">
    <property type="term" value="C:cytoplasm"/>
    <property type="evidence" value="ECO:0007669"/>
    <property type="project" value="UniProtKB-SubCell"/>
</dbReference>
<evidence type="ECO:0000313" key="8">
    <source>
        <dbReference type="EMBL" id="HIX65363.1"/>
    </source>
</evidence>
<evidence type="ECO:0000259" key="6">
    <source>
        <dbReference type="Pfam" id="PF02631"/>
    </source>
</evidence>
<reference evidence="8" key="2">
    <citation type="submission" date="2021-04" db="EMBL/GenBank/DDBJ databases">
        <authorList>
            <person name="Gilroy R."/>
        </authorList>
    </citation>
    <scope>NUCLEOTIDE SEQUENCE</scope>
    <source>
        <strain evidence="8">CHK188-5543</strain>
    </source>
</reference>
<dbReference type="InterPro" id="IPR053924">
    <property type="entry name" value="RecX_HTH_2nd"/>
</dbReference>
<accession>A0A9D1WQJ1</accession>
<keyword evidence="4 5" id="KW-0963">Cytoplasm</keyword>
<dbReference type="Pfam" id="PF02631">
    <property type="entry name" value="RecX_HTH2"/>
    <property type="match status" value="1"/>
</dbReference>
<proteinExistence type="inferred from homology"/>
<evidence type="ECO:0000256" key="5">
    <source>
        <dbReference type="HAMAP-Rule" id="MF_01114"/>
    </source>
</evidence>
<dbReference type="InterPro" id="IPR053926">
    <property type="entry name" value="RecX_HTH_1st"/>
</dbReference>
<evidence type="ECO:0000313" key="9">
    <source>
        <dbReference type="Proteomes" id="UP000886800"/>
    </source>
</evidence>
<gene>
    <name evidence="5" type="primary">recX</name>
    <name evidence="8" type="ORF">H9736_03855</name>
</gene>
<evidence type="ECO:0000256" key="2">
    <source>
        <dbReference type="ARBA" id="ARBA00009695"/>
    </source>
</evidence>
<comment type="subcellular location">
    <subcellularLocation>
        <location evidence="1 5">Cytoplasm</location>
    </subcellularLocation>
</comment>
<evidence type="ECO:0000256" key="3">
    <source>
        <dbReference type="ARBA" id="ARBA00018111"/>
    </source>
</evidence>